<evidence type="ECO:0000256" key="1">
    <source>
        <dbReference type="SAM" id="Phobius"/>
    </source>
</evidence>
<feature type="transmembrane region" description="Helical" evidence="1">
    <location>
        <begin position="172"/>
        <end position="191"/>
    </location>
</feature>
<dbReference type="InterPro" id="IPR004891">
    <property type="entry name" value="Mercury-R_MerC"/>
</dbReference>
<feature type="transmembrane region" description="Helical" evidence="1">
    <location>
        <begin position="197"/>
        <end position="215"/>
    </location>
</feature>
<evidence type="ECO:0000313" key="2">
    <source>
        <dbReference type="EMBL" id="MBI4596675.1"/>
    </source>
</evidence>
<organism evidence="2 3">
    <name type="scientific">Tectimicrobiota bacterium</name>
    <dbReference type="NCBI Taxonomy" id="2528274"/>
    <lineage>
        <taxon>Bacteria</taxon>
        <taxon>Pseudomonadati</taxon>
        <taxon>Nitrospinota/Tectimicrobiota group</taxon>
        <taxon>Candidatus Tectimicrobiota</taxon>
    </lineage>
</organism>
<feature type="transmembrane region" description="Helical" evidence="1">
    <location>
        <begin position="147"/>
        <end position="165"/>
    </location>
</feature>
<dbReference type="AlphaFoldDB" id="A0A933GQA4"/>
<evidence type="ECO:0000313" key="3">
    <source>
        <dbReference type="Proteomes" id="UP000772181"/>
    </source>
</evidence>
<keyword evidence="1" id="KW-0812">Transmembrane</keyword>
<feature type="non-terminal residue" evidence="2">
    <location>
        <position position="1"/>
    </location>
</feature>
<gene>
    <name evidence="2" type="ORF">HY730_09945</name>
</gene>
<keyword evidence="1" id="KW-1133">Transmembrane helix</keyword>
<name>A0A933GQA4_UNCTE</name>
<dbReference type="EMBL" id="JACQWF010000429">
    <property type="protein sequence ID" value="MBI4596675.1"/>
    <property type="molecule type" value="Genomic_DNA"/>
</dbReference>
<keyword evidence="1" id="KW-0472">Membrane</keyword>
<sequence length="235" mass="24903">GSPTILINGQDVAGASLSEGADSCRIYWDETGCPRGVPSSETILAGLLKAKQEDTASHKGKPAIFIARKFPFFEVRGPGTTRSGKFGASEPIDSLDKIPERTKLKSLSVLPSIGLAVLPKVTCPACWPAYAAILSSLGLGFINYTPYLLPLTGGFMLLAVASLGYRAKRRRGYKPFVLSLLAALILMIGKFGFESDAIMYGGIALFLAASLWNAWPQRKTAGGPCPACVSSESLT</sequence>
<proteinExistence type="predicted"/>
<reference evidence="2" key="1">
    <citation type="submission" date="2020-07" db="EMBL/GenBank/DDBJ databases">
        <title>Huge and variable diversity of episymbiotic CPR bacteria and DPANN archaea in groundwater ecosystems.</title>
        <authorList>
            <person name="He C.Y."/>
            <person name="Keren R."/>
            <person name="Whittaker M."/>
            <person name="Farag I.F."/>
            <person name="Doudna J."/>
            <person name="Cate J.H.D."/>
            <person name="Banfield J.F."/>
        </authorList>
    </citation>
    <scope>NUCLEOTIDE SEQUENCE</scope>
    <source>
        <strain evidence="2">NC_groundwater_1482_Ag_S-0.65um_47_24</strain>
    </source>
</reference>
<accession>A0A933GQA4</accession>
<dbReference type="GO" id="GO:0015097">
    <property type="term" value="F:mercury ion transmembrane transporter activity"/>
    <property type="evidence" value="ECO:0007669"/>
    <property type="project" value="InterPro"/>
</dbReference>
<comment type="caution">
    <text evidence="2">The sequence shown here is derived from an EMBL/GenBank/DDBJ whole genome shotgun (WGS) entry which is preliminary data.</text>
</comment>
<dbReference type="Proteomes" id="UP000772181">
    <property type="component" value="Unassembled WGS sequence"/>
</dbReference>
<dbReference type="Pfam" id="PF03203">
    <property type="entry name" value="MerC"/>
    <property type="match status" value="1"/>
</dbReference>
<protein>
    <submittedName>
        <fullName evidence="2">MerC family mercury resistance protein</fullName>
    </submittedName>
</protein>
<dbReference type="GO" id="GO:0016020">
    <property type="term" value="C:membrane"/>
    <property type="evidence" value="ECO:0007669"/>
    <property type="project" value="InterPro"/>
</dbReference>